<name>D0LAR8_GORB4</name>
<dbReference type="GO" id="GO:0016491">
    <property type="term" value="F:oxidoreductase activity"/>
    <property type="evidence" value="ECO:0007669"/>
    <property type="project" value="InterPro"/>
</dbReference>
<dbReference type="InterPro" id="IPR012349">
    <property type="entry name" value="Split_barrel_FMN-bd"/>
</dbReference>
<protein>
    <recommendedName>
        <fullName evidence="3">Nitroreductase family deazaflavin-dependent oxidoreductase</fullName>
    </recommendedName>
</protein>
<reference evidence="1 2" key="2">
    <citation type="journal article" date="2010" name="Stand. Genomic Sci.">
        <title>Complete genome sequence of Gordonia bronchialis type strain (3410).</title>
        <authorList>
            <person name="Ivanova N."/>
            <person name="Sikorski J."/>
            <person name="Jando M."/>
            <person name="Lapidus A."/>
            <person name="Nolan M."/>
            <person name="Lucas S."/>
            <person name="Del Rio T.G."/>
            <person name="Tice H."/>
            <person name="Copeland A."/>
            <person name="Cheng J.F."/>
            <person name="Chen F."/>
            <person name="Bruce D."/>
            <person name="Goodwin L."/>
            <person name="Pitluck S."/>
            <person name="Mavromatis K."/>
            <person name="Ovchinnikova G."/>
            <person name="Pati A."/>
            <person name="Chen A."/>
            <person name="Palaniappan K."/>
            <person name="Land M."/>
            <person name="Hauser L."/>
            <person name="Chang Y.J."/>
            <person name="Jeffries C.D."/>
            <person name="Chain P."/>
            <person name="Saunders E."/>
            <person name="Han C."/>
            <person name="Detter J.C."/>
            <person name="Brettin T."/>
            <person name="Rohde M."/>
            <person name="Goker M."/>
            <person name="Bristow J."/>
            <person name="Eisen J.A."/>
            <person name="Markowitz V."/>
            <person name="Hugenholtz P."/>
            <person name="Klenk H.P."/>
            <person name="Kyrpides N.C."/>
        </authorList>
    </citation>
    <scope>NUCLEOTIDE SEQUENCE [LARGE SCALE GENOMIC DNA]</scope>
    <source>
        <strain evidence="2">ATCC 25592 / DSM 43247 / BCRC 13721 / JCM 3198 / KCTC 3076 / NBRC 16047 / NCTC 10667</strain>
    </source>
</reference>
<keyword evidence="2" id="KW-1185">Reference proteome</keyword>
<dbReference type="InterPro" id="IPR004378">
    <property type="entry name" value="F420H2_quin_Rdtase"/>
</dbReference>
<dbReference type="HOGENOM" id="CLU_119016_0_0_11"/>
<dbReference type="AlphaFoldDB" id="D0LAR8"/>
<gene>
    <name evidence="1" type="ordered locus">Gbro_3003</name>
</gene>
<organism evidence="1 2">
    <name type="scientific">Gordonia bronchialis (strain ATCC 25592 / DSM 43247 / BCRC 13721 / JCM 3198 / KCTC 3076 / NBRC 16047 / NCTC 10667)</name>
    <name type="common">Rhodococcus bronchialis</name>
    <dbReference type="NCBI Taxonomy" id="526226"/>
    <lineage>
        <taxon>Bacteria</taxon>
        <taxon>Bacillati</taxon>
        <taxon>Actinomycetota</taxon>
        <taxon>Actinomycetes</taxon>
        <taxon>Mycobacteriales</taxon>
        <taxon>Gordoniaceae</taxon>
        <taxon>Gordonia</taxon>
    </lineage>
</organism>
<evidence type="ECO:0000313" key="2">
    <source>
        <dbReference type="Proteomes" id="UP000001219"/>
    </source>
</evidence>
<dbReference type="Pfam" id="PF04075">
    <property type="entry name" value="F420H2_quin_red"/>
    <property type="match status" value="1"/>
</dbReference>
<dbReference type="STRING" id="526226.Gbro_3003"/>
<dbReference type="OrthoDB" id="5186446at2"/>
<dbReference type="RefSeq" id="WP_012834727.1">
    <property type="nucleotide sequence ID" value="NC_013441.1"/>
</dbReference>
<evidence type="ECO:0008006" key="3">
    <source>
        <dbReference type="Google" id="ProtNLM"/>
    </source>
</evidence>
<dbReference type="EMBL" id="CP001802">
    <property type="protein sequence ID" value="ACY22211.1"/>
    <property type="molecule type" value="Genomic_DNA"/>
</dbReference>
<dbReference type="KEGG" id="gbr:Gbro_3003"/>
<proteinExistence type="predicted"/>
<reference evidence="2" key="1">
    <citation type="submission" date="2009-10" db="EMBL/GenBank/DDBJ databases">
        <title>The complete chromosome of Gordonia bronchialis DSM 43247.</title>
        <authorList>
            <consortium name="US DOE Joint Genome Institute (JGI-PGF)"/>
            <person name="Lucas S."/>
            <person name="Copeland A."/>
            <person name="Lapidus A."/>
            <person name="Glavina del Rio T."/>
            <person name="Dalin E."/>
            <person name="Tice H."/>
            <person name="Bruce D."/>
            <person name="Goodwin L."/>
            <person name="Pitluck S."/>
            <person name="Kyrpides N."/>
            <person name="Mavromatis K."/>
            <person name="Ivanova N."/>
            <person name="Ovchinnikova G."/>
            <person name="Saunders E."/>
            <person name="Brettin T."/>
            <person name="Detter J.C."/>
            <person name="Han C."/>
            <person name="Larimer F."/>
            <person name="Land M."/>
            <person name="Hauser L."/>
            <person name="Markowitz V."/>
            <person name="Cheng J.-F."/>
            <person name="Hugenholtz P."/>
            <person name="Woyke T."/>
            <person name="Wu D."/>
            <person name="Jando M."/>
            <person name="Schneider S."/>
            <person name="Goeker M."/>
            <person name="Klenk H.-P."/>
            <person name="Eisen J.A."/>
        </authorList>
    </citation>
    <scope>NUCLEOTIDE SEQUENCE [LARGE SCALE GENOMIC DNA]</scope>
    <source>
        <strain evidence="2">ATCC 25592 / DSM 43247 / BCRC 13721 / JCM 3198 / KCTC 3076 / NBRC 16047 / NCTC 10667</strain>
    </source>
</reference>
<accession>D0LAR8</accession>
<dbReference type="eggNOG" id="ENOG5032QW3">
    <property type="taxonomic scope" value="Bacteria"/>
</dbReference>
<dbReference type="Proteomes" id="UP000001219">
    <property type="component" value="Chromosome"/>
</dbReference>
<sequence length="148" mass="16512">MNDTHYIPPATPDRVFNRVVGWLADHGVNLAGAHTLTVVGRVSGTPQKVPVNPLRFEGAEYLIGIRGETQWVRNARAAGTVELRRGRRRRTVALHEVDPAQRVPILRTYLAKWGWEVKRFLPEGLSVDAGDDELAAHAHQLPVFVIAR</sequence>
<evidence type="ECO:0000313" key="1">
    <source>
        <dbReference type="EMBL" id="ACY22211.1"/>
    </source>
</evidence>
<dbReference type="Gene3D" id="2.30.110.10">
    <property type="entry name" value="Electron Transport, Fmn-binding Protein, Chain A"/>
    <property type="match status" value="1"/>
</dbReference>